<reference evidence="5 6" key="1">
    <citation type="submission" date="2020-08" db="EMBL/GenBank/DDBJ databases">
        <title>Genomic Encyclopedia of Type Strains, Phase IV (KMG-IV): sequencing the most valuable type-strain genomes for metagenomic binning, comparative biology and taxonomic classification.</title>
        <authorList>
            <person name="Goeker M."/>
        </authorList>
    </citation>
    <scope>NUCLEOTIDE SEQUENCE [LARGE SCALE GENOMIC DNA]</scope>
    <source>
        <strain evidence="5 6">DSM 102134</strain>
    </source>
</reference>
<dbReference type="CDD" id="cd06342">
    <property type="entry name" value="PBP1_ABC_LIVBP-like"/>
    <property type="match status" value="1"/>
</dbReference>
<keyword evidence="6" id="KW-1185">Reference proteome</keyword>
<dbReference type="Gene3D" id="3.40.50.2300">
    <property type="match status" value="2"/>
</dbReference>
<sequence length="356" mass="37643">MRIRPTSMIAAAAFLVPFLAEAETIAIVAPQTGAYAMLGGQILQGARAAAEATGHTALALDEPCEAETHTDLVARMREADAVAAVGFLCTETLSTLMPALAEAGIPALTVAVRSDILMEDALREQWPLFRMAPGEDDEAQAISQTVLERWKAESVAIIDDGTIYGRELASAIRETIEQGGISPVFVDTYRPGQEQQVALVRRLSKAGATHLIVGGDRNDVSVIARDAGAEGIPLTILAGDTMRAANRPVPLREGILTAALPDYSELPSASDVTASLRSANLEPDGYTLPAYAAIEIVAAALSGEESQSLAARLVGREFGTVLGPVEFDAGQQLVQNPFRLQQWKGGRFVTVAPLTE</sequence>
<feature type="chain" id="PRO_5031222185" evidence="3">
    <location>
        <begin position="23"/>
        <end position="356"/>
    </location>
</feature>
<keyword evidence="2 3" id="KW-0732">Signal</keyword>
<proteinExistence type="inferred from homology"/>
<dbReference type="PANTHER" id="PTHR47151:SF2">
    <property type="entry name" value="AMINO ACID BINDING PROTEIN"/>
    <property type="match status" value="1"/>
</dbReference>
<dbReference type="SUPFAM" id="SSF53822">
    <property type="entry name" value="Periplasmic binding protein-like I"/>
    <property type="match status" value="1"/>
</dbReference>
<organism evidence="5 6">
    <name type="scientific">Pseudorhizobium flavum</name>
    <dbReference type="NCBI Taxonomy" id="1335061"/>
    <lineage>
        <taxon>Bacteria</taxon>
        <taxon>Pseudomonadati</taxon>
        <taxon>Pseudomonadota</taxon>
        <taxon>Alphaproteobacteria</taxon>
        <taxon>Hyphomicrobiales</taxon>
        <taxon>Rhizobiaceae</taxon>
        <taxon>Rhizobium/Agrobacterium group</taxon>
        <taxon>Pseudorhizobium</taxon>
    </lineage>
</organism>
<gene>
    <name evidence="5" type="ORF">HNQ75_000847</name>
</gene>
<dbReference type="Pfam" id="PF13458">
    <property type="entry name" value="Peripla_BP_6"/>
    <property type="match status" value="1"/>
</dbReference>
<evidence type="ECO:0000256" key="3">
    <source>
        <dbReference type="SAM" id="SignalP"/>
    </source>
</evidence>
<evidence type="ECO:0000259" key="4">
    <source>
        <dbReference type="Pfam" id="PF13458"/>
    </source>
</evidence>
<dbReference type="InterPro" id="IPR028082">
    <property type="entry name" value="Peripla_BP_I"/>
</dbReference>
<evidence type="ECO:0000313" key="5">
    <source>
        <dbReference type="EMBL" id="MBB6178904.1"/>
    </source>
</evidence>
<protein>
    <submittedName>
        <fullName evidence="5">Branched-chain amino acid transport system substrate-binding protein</fullName>
    </submittedName>
</protein>
<dbReference type="RefSeq" id="WP_077546393.1">
    <property type="nucleotide sequence ID" value="NZ_JACHEJ010000001.1"/>
</dbReference>
<evidence type="ECO:0000256" key="1">
    <source>
        <dbReference type="ARBA" id="ARBA00010062"/>
    </source>
</evidence>
<dbReference type="EMBL" id="JACHEJ010000001">
    <property type="protein sequence ID" value="MBB6178904.1"/>
    <property type="molecule type" value="Genomic_DNA"/>
</dbReference>
<feature type="signal peptide" evidence="3">
    <location>
        <begin position="1"/>
        <end position="22"/>
    </location>
</feature>
<comment type="caution">
    <text evidence="5">The sequence shown here is derived from an EMBL/GenBank/DDBJ whole genome shotgun (WGS) entry which is preliminary data.</text>
</comment>
<dbReference type="InterPro" id="IPR028081">
    <property type="entry name" value="Leu-bd"/>
</dbReference>
<comment type="similarity">
    <text evidence="1">Belongs to the leucine-binding protein family.</text>
</comment>
<dbReference type="PANTHER" id="PTHR47151">
    <property type="entry name" value="LEU/ILE/VAL-BINDING ABC TRANSPORTER SUBUNIT"/>
    <property type="match status" value="1"/>
</dbReference>
<evidence type="ECO:0000313" key="6">
    <source>
        <dbReference type="Proteomes" id="UP000535501"/>
    </source>
</evidence>
<evidence type="ECO:0000256" key="2">
    <source>
        <dbReference type="ARBA" id="ARBA00022729"/>
    </source>
</evidence>
<accession>A0A7W9YVQ9</accession>
<dbReference type="AlphaFoldDB" id="A0A7W9YVQ9"/>
<name>A0A7W9YVQ9_9HYPH</name>
<dbReference type="Proteomes" id="UP000535501">
    <property type="component" value="Unassembled WGS sequence"/>
</dbReference>
<feature type="domain" description="Leucine-binding protein" evidence="4">
    <location>
        <begin position="24"/>
        <end position="346"/>
    </location>
</feature>